<dbReference type="InterPro" id="IPR013094">
    <property type="entry name" value="AB_hydrolase_3"/>
</dbReference>
<evidence type="ECO:0000313" key="5">
    <source>
        <dbReference type="Proteomes" id="UP000664132"/>
    </source>
</evidence>
<reference evidence="4" key="1">
    <citation type="submission" date="2021-02" db="EMBL/GenBank/DDBJ databases">
        <title>Genome sequence Cadophora malorum strain M34.</title>
        <authorList>
            <person name="Stefanovic E."/>
            <person name="Vu D."/>
            <person name="Scully C."/>
            <person name="Dijksterhuis J."/>
            <person name="Roader J."/>
            <person name="Houbraken J."/>
        </authorList>
    </citation>
    <scope>NUCLEOTIDE SEQUENCE</scope>
    <source>
        <strain evidence="4">M34</strain>
    </source>
</reference>
<evidence type="ECO:0000256" key="1">
    <source>
        <dbReference type="ARBA" id="ARBA00022801"/>
    </source>
</evidence>
<keyword evidence="5" id="KW-1185">Reference proteome</keyword>
<accession>A0A8H8BVL5</accession>
<dbReference type="PANTHER" id="PTHR48081:SF8">
    <property type="entry name" value="ALPHA_BETA HYDROLASE FOLD-3 DOMAIN-CONTAINING PROTEIN-RELATED"/>
    <property type="match status" value="1"/>
</dbReference>
<sequence length="401" mass="44285">MTSSPSYWLRGQAIGWRGLMGVGMYVHRLAFPRPPNYTFRKAIPSHFSTIPGSFLLYFYCPVSWRRRGANQKYPVVVNFHGGGFTIGNACDDARWCAAVVSQLGAVVVSVDYRLAPEHPFPTAVKDGVEAILYLSEHAEELGLDINNFAISGFSAGGNMAFSVPLRLHAEILASQKGQGVDANSVYSGREIEGEALAGTLKAIVAWYPSVDFTKPRPEREAIPGRPDLMMPKFFTDLFDASYLQPPTLDYSSPYLSPGVAPAELLRELPDTIMIYACEFDGLKIEAAAFRKRLEEEIGKIVRWREVEGVPHGWDKSPNPFRTPVKVDEYYKDACDALRVAFGMSLAINDSKVDIRARGESEGDASIKGHEVDETGFNEDEGRSHTEVQSEVARSLEGTMSS</sequence>
<dbReference type="Pfam" id="PF07859">
    <property type="entry name" value="Abhydrolase_3"/>
    <property type="match status" value="1"/>
</dbReference>
<dbReference type="PANTHER" id="PTHR48081">
    <property type="entry name" value="AB HYDROLASE SUPERFAMILY PROTEIN C4A8.06C"/>
    <property type="match status" value="1"/>
</dbReference>
<comment type="caution">
    <text evidence="4">The sequence shown here is derived from an EMBL/GenBank/DDBJ whole genome shotgun (WGS) entry which is preliminary data.</text>
</comment>
<dbReference type="InterPro" id="IPR050300">
    <property type="entry name" value="GDXG_lipolytic_enzyme"/>
</dbReference>
<dbReference type="Proteomes" id="UP000664132">
    <property type="component" value="Unassembled WGS sequence"/>
</dbReference>
<dbReference type="InterPro" id="IPR029058">
    <property type="entry name" value="AB_hydrolase_fold"/>
</dbReference>
<keyword evidence="1" id="KW-0378">Hydrolase</keyword>
<dbReference type="Gene3D" id="3.40.50.1820">
    <property type="entry name" value="alpha/beta hydrolase"/>
    <property type="match status" value="1"/>
</dbReference>
<gene>
    <name evidence="4" type="ORF">IFR04_001484</name>
</gene>
<proteinExistence type="predicted"/>
<evidence type="ECO:0000256" key="2">
    <source>
        <dbReference type="SAM" id="MobiDB-lite"/>
    </source>
</evidence>
<evidence type="ECO:0000259" key="3">
    <source>
        <dbReference type="Pfam" id="PF07859"/>
    </source>
</evidence>
<feature type="domain" description="Alpha/beta hydrolase fold-3" evidence="3">
    <location>
        <begin position="76"/>
        <end position="313"/>
    </location>
</feature>
<name>A0A8H8BVL5_9HELO</name>
<dbReference type="EMBL" id="JAFJYH010000011">
    <property type="protein sequence ID" value="KAG4425334.1"/>
    <property type="molecule type" value="Genomic_DNA"/>
</dbReference>
<organism evidence="4 5">
    <name type="scientific">Cadophora malorum</name>
    <dbReference type="NCBI Taxonomy" id="108018"/>
    <lineage>
        <taxon>Eukaryota</taxon>
        <taxon>Fungi</taxon>
        <taxon>Dikarya</taxon>
        <taxon>Ascomycota</taxon>
        <taxon>Pezizomycotina</taxon>
        <taxon>Leotiomycetes</taxon>
        <taxon>Helotiales</taxon>
        <taxon>Ploettnerulaceae</taxon>
        <taxon>Cadophora</taxon>
    </lineage>
</organism>
<feature type="compositionally biased region" description="Basic and acidic residues" evidence="2">
    <location>
        <begin position="359"/>
        <end position="372"/>
    </location>
</feature>
<dbReference type="AlphaFoldDB" id="A0A8H8BVL5"/>
<protein>
    <recommendedName>
        <fullName evidence="3">Alpha/beta hydrolase fold-3 domain-containing protein</fullName>
    </recommendedName>
</protein>
<dbReference type="OrthoDB" id="408631at2759"/>
<evidence type="ECO:0000313" key="4">
    <source>
        <dbReference type="EMBL" id="KAG4425334.1"/>
    </source>
</evidence>
<feature type="region of interest" description="Disordered" evidence="2">
    <location>
        <begin position="359"/>
        <end position="401"/>
    </location>
</feature>
<dbReference type="SUPFAM" id="SSF53474">
    <property type="entry name" value="alpha/beta-Hydrolases"/>
    <property type="match status" value="1"/>
</dbReference>
<dbReference type="GO" id="GO:0016787">
    <property type="term" value="F:hydrolase activity"/>
    <property type="evidence" value="ECO:0007669"/>
    <property type="project" value="UniProtKB-KW"/>
</dbReference>